<evidence type="ECO:0000313" key="1">
    <source>
        <dbReference type="EMBL" id="KAI4299323.1"/>
    </source>
</evidence>
<comment type="caution">
    <text evidence="1">The sequence shown here is derived from an EMBL/GenBank/DDBJ whole genome shotgun (WGS) entry which is preliminary data.</text>
</comment>
<protein>
    <submittedName>
        <fullName evidence="1">Uncharacterized protein</fullName>
    </submittedName>
</protein>
<organism evidence="1 2">
    <name type="scientific">Bauhinia variegata</name>
    <name type="common">Purple orchid tree</name>
    <name type="synonym">Phanera variegata</name>
    <dbReference type="NCBI Taxonomy" id="167791"/>
    <lineage>
        <taxon>Eukaryota</taxon>
        <taxon>Viridiplantae</taxon>
        <taxon>Streptophyta</taxon>
        <taxon>Embryophyta</taxon>
        <taxon>Tracheophyta</taxon>
        <taxon>Spermatophyta</taxon>
        <taxon>Magnoliopsida</taxon>
        <taxon>eudicotyledons</taxon>
        <taxon>Gunneridae</taxon>
        <taxon>Pentapetalae</taxon>
        <taxon>rosids</taxon>
        <taxon>fabids</taxon>
        <taxon>Fabales</taxon>
        <taxon>Fabaceae</taxon>
        <taxon>Cercidoideae</taxon>
        <taxon>Cercideae</taxon>
        <taxon>Bauhiniinae</taxon>
        <taxon>Bauhinia</taxon>
    </lineage>
</organism>
<gene>
    <name evidence="1" type="ORF">L6164_032792</name>
</gene>
<sequence>MGCCVSTNGASDSASLPRKNQNCQLPRSSVSRVKASESRAAPTVEEETVKEVLSETPKWKRPIAKLEPVIPTQKPGLDKFEAKSKLKETLPVKKAEEISEDSEVWSLSESLSTTTITDRRDEDDGIRRRVNGSPAKLRKNRTFSGELAGKRERVVGKSPSRRLEQSPARKNAGSMRLVQSKDQMSQGISNRGMRNEVHLRDPGEYSGRRSRSPATRTDNAATRPVMGRSPSARRTNRSPARVRSAPPERAGRKLEHSSKEGKWPSANESLENPLVSLECFIFL</sequence>
<dbReference type="EMBL" id="CM039438">
    <property type="protein sequence ID" value="KAI4299323.1"/>
    <property type="molecule type" value="Genomic_DNA"/>
</dbReference>
<accession>A0ACB9KQM0</accession>
<dbReference type="Proteomes" id="UP000828941">
    <property type="component" value="Chromosome 13"/>
</dbReference>
<evidence type="ECO:0000313" key="2">
    <source>
        <dbReference type="Proteomes" id="UP000828941"/>
    </source>
</evidence>
<name>A0ACB9KQM0_BAUVA</name>
<keyword evidence="2" id="KW-1185">Reference proteome</keyword>
<reference evidence="1 2" key="1">
    <citation type="journal article" date="2022" name="DNA Res.">
        <title>Chromosomal-level genome assembly of the orchid tree Bauhinia variegata (Leguminosae; Cercidoideae) supports the allotetraploid origin hypothesis of Bauhinia.</title>
        <authorList>
            <person name="Zhong Y."/>
            <person name="Chen Y."/>
            <person name="Zheng D."/>
            <person name="Pang J."/>
            <person name="Liu Y."/>
            <person name="Luo S."/>
            <person name="Meng S."/>
            <person name="Qian L."/>
            <person name="Wei D."/>
            <person name="Dai S."/>
            <person name="Zhou R."/>
        </authorList>
    </citation>
    <scope>NUCLEOTIDE SEQUENCE [LARGE SCALE GENOMIC DNA]</scope>
    <source>
        <strain evidence="1">BV-YZ2020</strain>
    </source>
</reference>
<proteinExistence type="predicted"/>